<evidence type="ECO:0000256" key="12">
    <source>
        <dbReference type="RuleBase" id="RU361211"/>
    </source>
</evidence>
<evidence type="ECO:0000256" key="13">
    <source>
        <dbReference type="SAM" id="MobiDB-lite"/>
    </source>
</evidence>
<dbReference type="OMA" id="DSPEGNN"/>
<dbReference type="GO" id="GO:0006357">
    <property type="term" value="P:regulation of transcription by RNA polymerase II"/>
    <property type="evidence" value="ECO:0000318"/>
    <property type="project" value="GO_Central"/>
</dbReference>
<dbReference type="GO" id="GO:0003682">
    <property type="term" value="F:chromatin binding"/>
    <property type="evidence" value="ECO:0000318"/>
    <property type="project" value="GO_Central"/>
</dbReference>
<organism evidence="15 16">
    <name type="scientific">Trichomonas vaginalis (strain ATCC PRA-98 / G3)</name>
    <dbReference type="NCBI Taxonomy" id="412133"/>
    <lineage>
        <taxon>Eukaryota</taxon>
        <taxon>Metamonada</taxon>
        <taxon>Parabasalia</taxon>
        <taxon>Trichomonadida</taxon>
        <taxon>Trichomonadidae</taxon>
        <taxon>Trichomonas</taxon>
    </lineage>
</organism>
<feature type="region of interest" description="Disordered" evidence="13">
    <location>
        <begin position="62"/>
        <end position="87"/>
    </location>
</feature>
<reference evidence="15" key="2">
    <citation type="journal article" date="2007" name="Science">
        <title>Draft genome sequence of the sexually transmitted pathogen Trichomonas vaginalis.</title>
        <authorList>
            <person name="Carlton J.M."/>
            <person name="Hirt R.P."/>
            <person name="Silva J.C."/>
            <person name="Delcher A.L."/>
            <person name="Schatz M."/>
            <person name="Zhao Q."/>
            <person name="Wortman J.R."/>
            <person name="Bidwell S.L."/>
            <person name="Alsmark U.C.M."/>
            <person name="Besteiro S."/>
            <person name="Sicheritz-Ponten T."/>
            <person name="Noel C.J."/>
            <person name="Dacks J.B."/>
            <person name="Foster P.G."/>
            <person name="Simillion C."/>
            <person name="Van de Peer Y."/>
            <person name="Miranda-Saavedra D."/>
            <person name="Barton G.J."/>
            <person name="Westrop G.D."/>
            <person name="Mueller S."/>
            <person name="Dessi D."/>
            <person name="Fiori P.L."/>
            <person name="Ren Q."/>
            <person name="Paulsen I."/>
            <person name="Zhang H."/>
            <person name="Bastida-Corcuera F.D."/>
            <person name="Simoes-Barbosa A."/>
            <person name="Brown M.T."/>
            <person name="Hayes R.D."/>
            <person name="Mukherjee M."/>
            <person name="Okumura C.Y."/>
            <person name="Schneider R."/>
            <person name="Smith A.J."/>
            <person name="Vanacova S."/>
            <person name="Villalvazo M."/>
            <person name="Haas B.J."/>
            <person name="Pertea M."/>
            <person name="Feldblyum T.V."/>
            <person name="Utterback T.R."/>
            <person name="Shu C.L."/>
            <person name="Osoegawa K."/>
            <person name="de Jong P.J."/>
            <person name="Hrdy I."/>
            <person name="Horvathova L."/>
            <person name="Zubacova Z."/>
            <person name="Dolezal P."/>
            <person name="Malik S.B."/>
            <person name="Logsdon J.M. Jr."/>
            <person name="Henze K."/>
            <person name="Gupta A."/>
            <person name="Wang C.C."/>
            <person name="Dunne R.L."/>
            <person name="Upcroft J.A."/>
            <person name="Upcroft P."/>
            <person name="White O."/>
            <person name="Salzberg S.L."/>
            <person name="Tang P."/>
            <person name="Chiu C.-H."/>
            <person name="Lee Y.-S."/>
            <person name="Embley T.M."/>
            <person name="Coombs G.H."/>
            <person name="Mottram J.C."/>
            <person name="Tachezy J."/>
            <person name="Fraser-Liggett C.M."/>
            <person name="Johnson P.J."/>
        </authorList>
    </citation>
    <scope>NUCLEOTIDE SEQUENCE [LARGE SCALE GENOMIC DNA]</scope>
    <source>
        <strain evidence="15">G3</strain>
    </source>
</reference>
<comment type="similarity">
    <text evidence="2 12">Belongs to the MYST (SAS/MOZ) family.</text>
</comment>
<evidence type="ECO:0000259" key="14">
    <source>
        <dbReference type="PROSITE" id="PS51726"/>
    </source>
</evidence>
<evidence type="ECO:0000256" key="3">
    <source>
        <dbReference type="ARBA" id="ARBA00013184"/>
    </source>
</evidence>
<keyword evidence="8" id="KW-0156">Chromatin regulator</keyword>
<evidence type="ECO:0000256" key="7">
    <source>
        <dbReference type="ARBA" id="ARBA00022833"/>
    </source>
</evidence>
<dbReference type="InterPro" id="IPR040706">
    <property type="entry name" value="Zf-MYST"/>
</dbReference>
<dbReference type="InterPro" id="IPR025995">
    <property type="entry name" value="Tudor-knot"/>
</dbReference>
<dbReference type="SMR" id="A2ENW6"/>
<dbReference type="VEuPathDB" id="TrichDB:TVAG_216320"/>
<feature type="domain" description="MYST-type HAT" evidence="14">
    <location>
        <begin position="107"/>
        <end position="381"/>
    </location>
</feature>
<keyword evidence="10 12" id="KW-0539">Nucleus</keyword>
<evidence type="ECO:0000256" key="8">
    <source>
        <dbReference type="ARBA" id="ARBA00022853"/>
    </source>
</evidence>
<dbReference type="InterPro" id="IPR050603">
    <property type="entry name" value="MYST_HAT"/>
</dbReference>
<gene>
    <name evidence="15" type="ORF">TVAG_216320</name>
</gene>
<dbReference type="Pfam" id="PF01853">
    <property type="entry name" value="MOZ_SAS"/>
    <property type="match status" value="1"/>
</dbReference>
<dbReference type="Pfam" id="PF11717">
    <property type="entry name" value="Tudor-knot"/>
    <property type="match status" value="1"/>
</dbReference>
<dbReference type="FunCoup" id="A2ENW6">
    <property type="interactions" value="782"/>
</dbReference>
<evidence type="ECO:0000256" key="9">
    <source>
        <dbReference type="ARBA" id="ARBA00022990"/>
    </source>
</evidence>
<evidence type="ECO:0000313" key="16">
    <source>
        <dbReference type="Proteomes" id="UP000001542"/>
    </source>
</evidence>
<evidence type="ECO:0000256" key="10">
    <source>
        <dbReference type="ARBA" id="ARBA00023242"/>
    </source>
</evidence>
<dbReference type="Gene3D" id="3.40.630.30">
    <property type="match status" value="1"/>
</dbReference>
<dbReference type="RefSeq" id="XP_001317879.1">
    <property type="nucleotide sequence ID" value="XM_001317844.1"/>
</dbReference>
<dbReference type="FunFam" id="3.40.630.30:FF:000002">
    <property type="entry name" value="Histone acetyltransferase"/>
    <property type="match status" value="1"/>
</dbReference>
<dbReference type="GO" id="GO:0000785">
    <property type="term" value="C:chromatin"/>
    <property type="evidence" value="ECO:0000318"/>
    <property type="project" value="GO_Central"/>
</dbReference>
<dbReference type="InterPro" id="IPR016197">
    <property type="entry name" value="Chromo-like_dom_sf"/>
</dbReference>
<dbReference type="InterPro" id="IPR016181">
    <property type="entry name" value="Acyl_CoA_acyltransferase"/>
</dbReference>
<sequence>MSEVTKFKKNDVVSAYCEEYQTNMDAEIVDFRHHRQQAYVHFIKQDKRLDRWMDVSNLFPSTESNTNKQEEHVLSRNQRKLLDDSDSDDEATTAEFIQFEKVHREVTKIRNIDFITIGKFTIRTWYYAPYPPPFYKMDHIYICEHCFSYFKSPEDLQAHIDEKKELCPPGREIYREGNLSVFELKGKRQKLACQNLCLLSKLFLDHKTLFYDVEGFIFYVLCECDDSGAHIAAYFSRELNSAQNNILACITTLPPYQKRGYGHFLISLAYEIAKRQHRTGGPERPLSDLGKIAFKAYWRDTILNLLKNQSAEITSVDSLVNMTAIDRFDIIDTLKEVGLVTKVKGEYDLNLNKEALTTALSAVDFSKQKRRIDPSKLIWLNNPDENE</sequence>
<dbReference type="InParanoid" id="A2ENW6"/>
<dbReference type="GO" id="GO:0004402">
    <property type="term" value="F:histone acetyltransferase activity"/>
    <property type="evidence" value="ECO:0000318"/>
    <property type="project" value="GO_Central"/>
</dbReference>
<accession>A2ENW6</accession>
<keyword evidence="9" id="KW-0007">Acetylation</keyword>
<proteinExistence type="inferred from homology"/>
<dbReference type="FunFam" id="3.30.60.60:FF:000001">
    <property type="entry name" value="Histone acetyltransferase"/>
    <property type="match status" value="1"/>
</dbReference>
<dbReference type="Proteomes" id="UP000001542">
    <property type="component" value="Unassembled WGS sequence"/>
</dbReference>
<name>A2ENW6_TRIV3</name>
<evidence type="ECO:0000256" key="4">
    <source>
        <dbReference type="ARBA" id="ARBA00022679"/>
    </source>
</evidence>
<feature type="active site" description="Proton donor/acceptor" evidence="11">
    <location>
        <position position="283"/>
    </location>
</feature>
<dbReference type="PANTHER" id="PTHR10615:SF161">
    <property type="entry name" value="HISTONE ACETYLTRANSFERASE KAT7"/>
    <property type="match status" value="1"/>
</dbReference>
<dbReference type="InterPro" id="IPR036388">
    <property type="entry name" value="WH-like_DNA-bd_sf"/>
</dbReference>
<dbReference type="InterPro" id="IPR002717">
    <property type="entry name" value="HAT_MYST-type"/>
</dbReference>
<dbReference type="eggNOG" id="KOG2747">
    <property type="taxonomic scope" value="Eukaryota"/>
</dbReference>
<dbReference type="OrthoDB" id="787137at2759"/>
<evidence type="ECO:0000313" key="15">
    <source>
        <dbReference type="EMBL" id="EAY05656.1"/>
    </source>
</evidence>
<comment type="subcellular location">
    <subcellularLocation>
        <location evidence="1 12">Nucleus</location>
    </subcellularLocation>
</comment>
<dbReference type="PROSITE" id="PS51726">
    <property type="entry name" value="MYST_HAT"/>
    <property type="match status" value="1"/>
</dbReference>
<dbReference type="KEGG" id="tva:4763525"/>
<keyword evidence="7" id="KW-0862">Zinc</keyword>
<keyword evidence="16" id="KW-1185">Reference proteome</keyword>
<dbReference type="Gene3D" id="2.30.30.140">
    <property type="match status" value="1"/>
</dbReference>
<evidence type="ECO:0000256" key="11">
    <source>
        <dbReference type="PIRSR" id="PIRSR602717-51"/>
    </source>
</evidence>
<evidence type="ECO:0000256" key="6">
    <source>
        <dbReference type="ARBA" id="ARBA00022771"/>
    </source>
</evidence>
<dbReference type="FunFam" id="1.10.10.10:FF:000476">
    <property type="entry name" value="Histone acetyltransferase"/>
    <property type="match status" value="1"/>
</dbReference>
<protein>
    <recommendedName>
        <fullName evidence="3 12">Histone acetyltransferase</fullName>
        <ecNumber evidence="3 12">2.3.1.48</ecNumber>
    </recommendedName>
</protein>
<keyword evidence="4" id="KW-0808">Transferase</keyword>
<keyword evidence="5" id="KW-0479">Metal-binding</keyword>
<evidence type="ECO:0000256" key="5">
    <source>
        <dbReference type="ARBA" id="ARBA00022723"/>
    </source>
</evidence>
<dbReference type="FunFam" id="2.30.30.140:FF:000156">
    <property type="entry name" value="Histone acetyltransferase"/>
    <property type="match status" value="1"/>
</dbReference>
<dbReference type="GO" id="GO:0008270">
    <property type="term" value="F:zinc ion binding"/>
    <property type="evidence" value="ECO:0007669"/>
    <property type="project" value="UniProtKB-KW"/>
</dbReference>
<dbReference type="SUPFAM" id="SSF55729">
    <property type="entry name" value="Acyl-CoA N-acyltransferases (Nat)"/>
    <property type="match status" value="1"/>
</dbReference>
<dbReference type="VEuPathDB" id="TrichDB:TVAGG3_0249490"/>
<dbReference type="PANTHER" id="PTHR10615">
    <property type="entry name" value="HISTONE ACETYLTRANSFERASE"/>
    <property type="match status" value="1"/>
</dbReference>
<dbReference type="GO" id="GO:0003712">
    <property type="term" value="F:transcription coregulator activity"/>
    <property type="evidence" value="ECO:0000318"/>
    <property type="project" value="GO_Central"/>
</dbReference>
<dbReference type="AlphaFoldDB" id="A2ENW6"/>
<dbReference type="EC" id="2.3.1.48" evidence="3 12"/>
<dbReference type="GO" id="GO:0005634">
    <property type="term" value="C:nucleus"/>
    <property type="evidence" value="ECO:0000318"/>
    <property type="project" value="GO_Central"/>
</dbReference>
<keyword evidence="6" id="KW-0863">Zinc-finger</keyword>
<comment type="catalytic activity">
    <reaction evidence="12">
        <text>L-lysyl-[protein] + acetyl-CoA = N(6)-acetyl-L-lysyl-[protein] + CoA + H(+)</text>
        <dbReference type="Rhea" id="RHEA:45948"/>
        <dbReference type="Rhea" id="RHEA-COMP:9752"/>
        <dbReference type="Rhea" id="RHEA-COMP:10731"/>
        <dbReference type="ChEBI" id="CHEBI:15378"/>
        <dbReference type="ChEBI" id="CHEBI:29969"/>
        <dbReference type="ChEBI" id="CHEBI:57287"/>
        <dbReference type="ChEBI" id="CHEBI:57288"/>
        <dbReference type="ChEBI" id="CHEBI:61930"/>
        <dbReference type="EC" id="2.3.1.48"/>
    </reaction>
</comment>
<dbReference type="STRING" id="5722.A2ENW6"/>
<dbReference type="SUPFAM" id="SSF54160">
    <property type="entry name" value="Chromo domain-like"/>
    <property type="match status" value="1"/>
</dbReference>
<reference evidence="15" key="1">
    <citation type="submission" date="2006-10" db="EMBL/GenBank/DDBJ databases">
        <authorList>
            <person name="Amadeo P."/>
            <person name="Zhao Q."/>
            <person name="Wortman J."/>
            <person name="Fraser-Liggett C."/>
            <person name="Carlton J."/>
        </authorList>
    </citation>
    <scope>NUCLEOTIDE SEQUENCE</scope>
    <source>
        <strain evidence="15">G3</strain>
    </source>
</reference>
<dbReference type="EMBL" id="DS113443">
    <property type="protein sequence ID" value="EAY05656.1"/>
    <property type="molecule type" value="Genomic_DNA"/>
</dbReference>
<dbReference type="Gene3D" id="1.10.10.10">
    <property type="entry name" value="Winged helix-like DNA-binding domain superfamily/Winged helix DNA-binding domain"/>
    <property type="match status" value="1"/>
</dbReference>
<evidence type="ECO:0000256" key="1">
    <source>
        <dbReference type="ARBA" id="ARBA00004123"/>
    </source>
</evidence>
<dbReference type="Gene3D" id="3.30.60.60">
    <property type="entry name" value="N-acetyl transferase-like"/>
    <property type="match status" value="1"/>
</dbReference>
<dbReference type="Pfam" id="PF17772">
    <property type="entry name" value="zf-MYST"/>
    <property type="match status" value="1"/>
</dbReference>
<evidence type="ECO:0000256" key="2">
    <source>
        <dbReference type="ARBA" id="ARBA00010107"/>
    </source>
</evidence>